<dbReference type="Pfam" id="PF12838">
    <property type="entry name" value="Fer4_7"/>
    <property type="match status" value="1"/>
</dbReference>
<name>A0A645GWB5_9ZZZZ</name>
<proteinExistence type="predicted"/>
<dbReference type="InterPro" id="IPR017900">
    <property type="entry name" value="4Fe4S_Fe_S_CS"/>
</dbReference>
<keyword evidence="3" id="KW-0408">Iron</keyword>
<dbReference type="InterPro" id="IPR010226">
    <property type="entry name" value="NADH_quinone_OxRdtase_chainI"/>
</dbReference>
<dbReference type="Gene3D" id="3.30.70.3270">
    <property type="match status" value="1"/>
</dbReference>
<dbReference type="GO" id="GO:0051539">
    <property type="term" value="F:4 iron, 4 sulfur cluster binding"/>
    <property type="evidence" value="ECO:0007669"/>
    <property type="project" value="UniProtKB-KW"/>
</dbReference>
<protein>
    <submittedName>
        <fullName evidence="6">NAD(P)H-quinone oxidoreductase subunit I</fullName>
        <ecNumber evidence="6">1.6.5.-</ecNumber>
    </submittedName>
</protein>
<dbReference type="GO" id="GO:0016020">
    <property type="term" value="C:membrane"/>
    <property type="evidence" value="ECO:0007669"/>
    <property type="project" value="InterPro"/>
</dbReference>
<dbReference type="GO" id="GO:0016651">
    <property type="term" value="F:oxidoreductase activity, acting on NAD(P)H"/>
    <property type="evidence" value="ECO:0007669"/>
    <property type="project" value="InterPro"/>
</dbReference>
<gene>
    <name evidence="6" type="primary">ndhI_111</name>
    <name evidence="6" type="ORF">SDC9_175765</name>
</gene>
<dbReference type="EMBL" id="VSSQ01078578">
    <property type="protein sequence ID" value="MPN28324.1"/>
    <property type="molecule type" value="Genomic_DNA"/>
</dbReference>
<evidence type="ECO:0000259" key="5">
    <source>
        <dbReference type="PROSITE" id="PS51379"/>
    </source>
</evidence>
<keyword evidence="4" id="KW-0411">Iron-sulfur</keyword>
<dbReference type="AlphaFoldDB" id="A0A645GWB5"/>
<evidence type="ECO:0000256" key="3">
    <source>
        <dbReference type="ARBA" id="ARBA00023004"/>
    </source>
</evidence>
<evidence type="ECO:0000256" key="1">
    <source>
        <dbReference type="ARBA" id="ARBA00022485"/>
    </source>
</evidence>
<organism evidence="6">
    <name type="scientific">bioreactor metagenome</name>
    <dbReference type="NCBI Taxonomy" id="1076179"/>
    <lineage>
        <taxon>unclassified sequences</taxon>
        <taxon>metagenomes</taxon>
        <taxon>ecological metagenomes</taxon>
    </lineage>
</organism>
<dbReference type="PANTHER" id="PTHR10849">
    <property type="entry name" value="NADH DEHYDROGENASE UBIQUINONE IRON-SULFUR PROTEIN 8, MITOCHONDRIAL"/>
    <property type="match status" value="1"/>
</dbReference>
<evidence type="ECO:0000313" key="6">
    <source>
        <dbReference type="EMBL" id="MPN28324.1"/>
    </source>
</evidence>
<dbReference type="SUPFAM" id="SSF54862">
    <property type="entry name" value="4Fe-4S ferredoxins"/>
    <property type="match status" value="1"/>
</dbReference>
<feature type="domain" description="4Fe-4S ferredoxin-type" evidence="5">
    <location>
        <begin position="78"/>
        <end position="107"/>
    </location>
</feature>
<evidence type="ECO:0000256" key="4">
    <source>
        <dbReference type="ARBA" id="ARBA00023014"/>
    </source>
</evidence>
<keyword evidence="2" id="KW-0479">Metal-binding</keyword>
<feature type="domain" description="4Fe-4S ferredoxin-type" evidence="5">
    <location>
        <begin position="41"/>
        <end position="70"/>
    </location>
</feature>
<dbReference type="InterPro" id="IPR017896">
    <property type="entry name" value="4Fe4S_Fe-S-bd"/>
</dbReference>
<dbReference type="PROSITE" id="PS00198">
    <property type="entry name" value="4FE4S_FER_1"/>
    <property type="match status" value="1"/>
</dbReference>
<sequence>MKNKKERPGGLVKQAIANLFRKPATQVHPFGEDGIQKGYRGKLLYDSTTCINCVMCMRDCPTGAITIKNYGTKEEKDMHAFLNLGRCVFCCQCVDTCPKKSLSFSSDVLLASFDRESLDVEL</sequence>
<keyword evidence="1" id="KW-0004">4Fe-4S</keyword>
<evidence type="ECO:0000256" key="2">
    <source>
        <dbReference type="ARBA" id="ARBA00022723"/>
    </source>
</evidence>
<dbReference type="EC" id="1.6.5.-" evidence="6"/>
<comment type="caution">
    <text evidence="6">The sequence shown here is derived from an EMBL/GenBank/DDBJ whole genome shotgun (WGS) entry which is preliminary data.</text>
</comment>
<dbReference type="GO" id="GO:0046872">
    <property type="term" value="F:metal ion binding"/>
    <property type="evidence" value="ECO:0007669"/>
    <property type="project" value="UniProtKB-KW"/>
</dbReference>
<dbReference type="PROSITE" id="PS51379">
    <property type="entry name" value="4FE4S_FER_2"/>
    <property type="match status" value="2"/>
</dbReference>
<accession>A0A645GWB5</accession>
<reference evidence="6" key="1">
    <citation type="submission" date="2019-08" db="EMBL/GenBank/DDBJ databases">
        <authorList>
            <person name="Kucharzyk K."/>
            <person name="Murdoch R.W."/>
            <person name="Higgins S."/>
            <person name="Loffler F."/>
        </authorList>
    </citation>
    <scope>NUCLEOTIDE SEQUENCE</scope>
</reference>
<keyword evidence="6" id="KW-0560">Oxidoreductase</keyword>